<comment type="caution">
    <text evidence="2">The sequence shown here is derived from an EMBL/GenBank/DDBJ whole genome shotgun (WGS) entry which is preliminary data.</text>
</comment>
<organism evidence="2 3">
    <name type="scientific">Candidatus Scatavimonas merdigallinarum</name>
    <dbReference type="NCBI Taxonomy" id="2840914"/>
    <lineage>
        <taxon>Bacteria</taxon>
        <taxon>Bacillati</taxon>
        <taxon>Bacillota</taxon>
        <taxon>Clostridia</taxon>
        <taxon>Eubacteriales</taxon>
        <taxon>Oscillospiraceae</taxon>
        <taxon>Oscillospiraceae incertae sedis</taxon>
        <taxon>Candidatus Scatavimonas</taxon>
    </lineage>
</organism>
<dbReference type="InterPro" id="IPR010898">
    <property type="entry name" value="Hpre_diP_synth_I"/>
</dbReference>
<keyword evidence="1" id="KW-1133">Transmembrane helix</keyword>
<evidence type="ECO:0000313" key="2">
    <source>
        <dbReference type="EMBL" id="HIQ80799.1"/>
    </source>
</evidence>
<feature type="transmembrane region" description="Helical" evidence="1">
    <location>
        <begin position="85"/>
        <end position="105"/>
    </location>
</feature>
<reference evidence="2" key="1">
    <citation type="submission" date="2020-10" db="EMBL/GenBank/DDBJ databases">
        <authorList>
            <person name="Gilroy R."/>
        </authorList>
    </citation>
    <scope>NUCLEOTIDE SEQUENCE</scope>
    <source>
        <strain evidence="2">ChiSjej1B19-3389</strain>
    </source>
</reference>
<gene>
    <name evidence="2" type="ORF">IAD32_05885</name>
</gene>
<dbReference type="Gene3D" id="1.10.1760.20">
    <property type="match status" value="1"/>
</dbReference>
<protein>
    <submittedName>
        <fullName evidence="2">Gx transporter family protein</fullName>
    </submittedName>
</protein>
<evidence type="ECO:0000313" key="3">
    <source>
        <dbReference type="Proteomes" id="UP000886787"/>
    </source>
</evidence>
<feature type="transmembrane region" description="Helical" evidence="1">
    <location>
        <begin position="143"/>
        <end position="170"/>
    </location>
</feature>
<dbReference type="Pfam" id="PF07456">
    <property type="entry name" value="Hpre_diP_synt_I"/>
    <property type="match status" value="1"/>
</dbReference>
<dbReference type="InterPro" id="IPR014535">
    <property type="entry name" value="Hpre_diP_synt_I"/>
</dbReference>
<accession>A0A9D0ZIB4</accession>
<dbReference type="Proteomes" id="UP000886787">
    <property type="component" value="Unassembled WGS sequence"/>
</dbReference>
<keyword evidence="1" id="KW-0812">Transmembrane</keyword>
<dbReference type="PIRSF" id="PIRSF027391">
    <property type="entry name" value="Hpre_diP_synt_I"/>
    <property type="match status" value="1"/>
</dbReference>
<proteinExistence type="predicted"/>
<keyword evidence="1" id="KW-0472">Membrane</keyword>
<dbReference type="EMBL" id="DVFW01000027">
    <property type="protein sequence ID" value="HIQ80799.1"/>
    <property type="molecule type" value="Genomic_DNA"/>
</dbReference>
<name>A0A9D0ZIB4_9FIRM</name>
<evidence type="ECO:0000256" key="1">
    <source>
        <dbReference type="SAM" id="Phobius"/>
    </source>
</evidence>
<sequence>MEQKYTAKMMPKFLWLTQTALFSAVAVILAALESMLPDFPIPLPGVKLGLSNIATMFATQNLGLASGLTAALFKAIFAGLTRGGIAFIMSLAGGVLSTLVFYLFVCVKSNCFGYVGIGISCAVMHNTAQIGIAALLTDSSVFIYYPVLLLASLAAGAVTGIAVGIMMPVFRKIRFFW</sequence>
<dbReference type="AlphaFoldDB" id="A0A9D0ZIB4"/>
<reference evidence="2" key="2">
    <citation type="journal article" date="2021" name="PeerJ">
        <title>Extensive microbial diversity within the chicken gut microbiome revealed by metagenomics and culture.</title>
        <authorList>
            <person name="Gilroy R."/>
            <person name="Ravi A."/>
            <person name="Getino M."/>
            <person name="Pursley I."/>
            <person name="Horton D.L."/>
            <person name="Alikhan N.F."/>
            <person name="Baker D."/>
            <person name="Gharbi K."/>
            <person name="Hall N."/>
            <person name="Watson M."/>
            <person name="Adriaenssens E.M."/>
            <person name="Foster-Nyarko E."/>
            <person name="Jarju S."/>
            <person name="Secka A."/>
            <person name="Antonio M."/>
            <person name="Oren A."/>
            <person name="Chaudhuri R.R."/>
            <person name="La Ragione R."/>
            <person name="Hildebrand F."/>
            <person name="Pallen M.J."/>
        </authorList>
    </citation>
    <scope>NUCLEOTIDE SEQUENCE</scope>
    <source>
        <strain evidence="2">ChiSjej1B19-3389</strain>
    </source>
</reference>